<name>A0AAW2J5U2_9LAMI</name>
<protein>
    <submittedName>
        <fullName evidence="1">Uncharacterized protein</fullName>
    </submittedName>
</protein>
<evidence type="ECO:0000313" key="1">
    <source>
        <dbReference type="EMBL" id="KAL0289809.1"/>
    </source>
</evidence>
<dbReference type="EMBL" id="JACGWK010001382">
    <property type="protein sequence ID" value="KAL0289809.1"/>
    <property type="molecule type" value="Genomic_DNA"/>
</dbReference>
<dbReference type="AlphaFoldDB" id="A0AAW2J5U2"/>
<comment type="caution">
    <text evidence="1">The sequence shown here is derived from an EMBL/GenBank/DDBJ whole genome shotgun (WGS) entry which is preliminary data.</text>
</comment>
<sequence length="106" mass="11482">MAFMDVGWNRVPSLGCSCNWTGMGCSCWVAKHMEVLGWTGLNIFGLRKWDGLHGGRLGLLWLIGFMDPTGLSVWAGRNGSQASPAGPKLLSALYWVTRPAAPLDFG</sequence>
<proteinExistence type="predicted"/>
<reference evidence="1" key="1">
    <citation type="submission" date="2020-06" db="EMBL/GenBank/DDBJ databases">
        <authorList>
            <person name="Li T."/>
            <person name="Hu X."/>
            <person name="Zhang T."/>
            <person name="Song X."/>
            <person name="Zhang H."/>
            <person name="Dai N."/>
            <person name="Sheng W."/>
            <person name="Hou X."/>
            <person name="Wei L."/>
        </authorList>
    </citation>
    <scope>NUCLEOTIDE SEQUENCE</scope>
    <source>
        <strain evidence="1">G01</strain>
        <tissue evidence="1">Leaf</tissue>
    </source>
</reference>
<gene>
    <name evidence="1" type="ORF">Sangu_2601800</name>
</gene>
<organism evidence="1">
    <name type="scientific">Sesamum angustifolium</name>
    <dbReference type="NCBI Taxonomy" id="2727405"/>
    <lineage>
        <taxon>Eukaryota</taxon>
        <taxon>Viridiplantae</taxon>
        <taxon>Streptophyta</taxon>
        <taxon>Embryophyta</taxon>
        <taxon>Tracheophyta</taxon>
        <taxon>Spermatophyta</taxon>
        <taxon>Magnoliopsida</taxon>
        <taxon>eudicotyledons</taxon>
        <taxon>Gunneridae</taxon>
        <taxon>Pentapetalae</taxon>
        <taxon>asterids</taxon>
        <taxon>lamiids</taxon>
        <taxon>Lamiales</taxon>
        <taxon>Pedaliaceae</taxon>
        <taxon>Sesamum</taxon>
    </lineage>
</organism>
<accession>A0AAW2J5U2</accession>
<reference evidence="1" key="2">
    <citation type="journal article" date="2024" name="Plant">
        <title>Genomic evolution and insights into agronomic trait innovations of Sesamum species.</title>
        <authorList>
            <person name="Miao H."/>
            <person name="Wang L."/>
            <person name="Qu L."/>
            <person name="Liu H."/>
            <person name="Sun Y."/>
            <person name="Le M."/>
            <person name="Wang Q."/>
            <person name="Wei S."/>
            <person name="Zheng Y."/>
            <person name="Lin W."/>
            <person name="Duan Y."/>
            <person name="Cao H."/>
            <person name="Xiong S."/>
            <person name="Wang X."/>
            <person name="Wei L."/>
            <person name="Li C."/>
            <person name="Ma Q."/>
            <person name="Ju M."/>
            <person name="Zhao R."/>
            <person name="Li G."/>
            <person name="Mu C."/>
            <person name="Tian Q."/>
            <person name="Mei H."/>
            <person name="Zhang T."/>
            <person name="Gao T."/>
            <person name="Zhang H."/>
        </authorList>
    </citation>
    <scope>NUCLEOTIDE SEQUENCE</scope>
    <source>
        <strain evidence="1">G01</strain>
    </source>
</reference>